<organism evidence="1 2">
    <name type="scientific">Puccinia striiformis f. sp. tritici PST-78</name>
    <dbReference type="NCBI Taxonomy" id="1165861"/>
    <lineage>
        <taxon>Eukaryota</taxon>
        <taxon>Fungi</taxon>
        <taxon>Dikarya</taxon>
        <taxon>Basidiomycota</taxon>
        <taxon>Pucciniomycotina</taxon>
        <taxon>Pucciniomycetes</taxon>
        <taxon>Pucciniales</taxon>
        <taxon>Pucciniaceae</taxon>
        <taxon>Puccinia</taxon>
    </lineage>
</organism>
<proteinExistence type="predicted"/>
<evidence type="ECO:0000313" key="2">
    <source>
        <dbReference type="Proteomes" id="UP000054564"/>
    </source>
</evidence>
<keyword evidence="2" id="KW-1185">Reference proteome</keyword>
<comment type="caution">
    <text evidence="1">The sequence shown here is derived from an EMBL/GenBank/DDBJ whole genome shotgun (WGS) entry which is preliminary data.</text>
</comment>
<reference evidence="2" key="1">
    <citation type="submission" date="2014-03" db="EMBL/GenBank/DDBJ databases">
        <title>The Genome Sequence of Puccinia striiformis f. sp. tritici PST-78.</title>
        <authorList>
            <consortium name="The Broad Institute Genome Sequencing Platform"/>
            <person name="Cuomo C."/>
            <person name="Hulbert S."/>
            <person name="Chen X."/>
            <person name="Walker B."/>
            <person name="Young S.K."/>
            <person name="Zeng Q."/>
            <person name="Gargeya S."/>
            <person name="Fitzgerald M."/>
            <person name="Haas B."/>
            <person name="Abouelleil A."/>
            <person name="Alvarado L."/>
            <person name="Arachchi H.M."/>
            <person name="Berlin A.M."/>
            <person name="Chapman S.B."/>
            <person name="Goldberg J."/>
            <person name="Griggs A."/>
            <person name="Gujja S."/>
            <person name="Hansen M."/>
            <person name="Howarth C."/>
            <person name="Imamovic A."/>
            <person name="Larimer J."/>
            <person name="McCowan C."/>
            <person name="Montmayeur A."/>
            <person name="Murphy C."/>
            <person name="Neiman D."/>
            <person name="Pearson M."/>
            <person name="Priest M."/>
            <person name="Roberts A."/>
            <person name="Saif S."/>
            <person name="Shea T."/>
            <person name="Sisk P."/>
            <person name="Sykes S."/>
            <person name="Wortman J."/>
            <person name="Nusbaum C."/>
            <person name="Birren B."/>
        </authorList>
    </citation>
    <scope>NUCLEOTIDE SEQUENCE [LARGE SCALE GENOMIC DNA]</scope>
    <source>
        <strain evidence="2">race PST-78</strain>
    </source>
</reference>
<dbReference type="EMBL" id="AJIL01000002">
    <property type="protein sequence ID" value="KNF06769.1"/>
    <property type="molecule type" value="Genomic_DNA"/>
</dbReference>
<sequence>MSSLNQLQQQLPTIHRTWTPSTCRPASTNTLSSKINELTQKASDLANQYGSKLPGLSQKTGKHVNKMLGFKSSQFPFPLSIDHSPAWSLSEEVLKQLYIKENLAPPKIDHIKSRYLENASFSNFWKQSLGSGDWKRLDVYGGEAVGLFREMIWRVFRGIANVDESCETLMFFSIKEMVG</sequence>
<gene>
    <name evidence="1" type="ORF">PSTG_00084</name>
</gene>
<dbReference type="OrthoDB" id="437at2759"/>
<dbReference type="Proteomes" id="UP000054564">
    <property type="component" value="Unassembled WGS sequence"/>
</dbReference>
<evidence type="ECO:0000313" key="1">
    <source>
        <dbReference type="EMBL" id="KNF06769.1"/>
    </source>
</evidence>
<name>A0A0L0W5G3_9BASI</name>
<dbReference type="STRING" id="1165861.A0A0L0W5G3"/>
<accession>A0A0L0W5G3</accession>
<protein>
    <submittedName>
        <fullName evidence="1">Uncharacterized protein</fullName>
    </submittedName>
</protein>
<dbReference type="AlphaFoldDB" id="A0A0L0W5G3"/>